<evidence type="ECO:0000256" key="1">
    <source>
        <dbReference type="SAM" id="SignalP"/>
    </source>
</evidence>
<dbReference type="EMBL" id="QXGC01000019">
    <property type="protein sequence ID" value="KAE9254778.1"/>
    <property type="molecule type" value="Genomic_DNA"/>
</dbReference>
<reference evidence="2 3" key="1">
    <citation type="submission" date="2018-09" db="EMBL/GenBank/DDBJ databases">
        <title>Genomic investigation of the strawberry pathogen Phytophthora fragariae indicates pathogenicity is determined by transcriptional variation in three key races.</title>
        <authorList>
            <person name="Adams T.M."/>
            <person name="Armitage A.D."/>
            <person name="Sobczyk M.K."/>
            <person name="Bates H.J."/>
            <person name="Dunwell J.M."/>
            <person name="Nellist C.F."/>
            <person name="Harrison R.J."/>
        </authorList>
    </citation>
    <scope>NUCLEOTIDE SEQUENCE [LARGE SCALE GENOMIC DNA]</scope>
    <source>
        <strain evidence="2 3">BC-23</strain>
    </source>
</reference>
<feature type="signal peptide" evidence="1">
    <location>
        <begin position="1"/>
        <end position="25"/>
    </location>
</feature>
<name>A0A6G0PUK4_9STRA</name>
<organism evidence="2 3">
    <name type="scientific">Phytophthora fragariae</name>
    <dbReference type="NCBI Taxonomy" id="53985"/>
    <lineage>
        <taxon>Eukaryota</taxon>
        <taxon>Sar</taxon>
        <taxon>Stramenopiles</taxon>
        <taxon>Oomycota</taxon>
        <taxon>Peronosporomycetes</taxon>
        <taxon>Peronosporales</taxon>
        <taxon>Peronosporaceae</taxon>
        <taxon>Phytophthora</taxon>
    </lineage>
</organism>
<feature type="chain" id="PRO_5026112752" evidence="1">
    <location>
        <begin position="26"/>
        <end position="58"/>
    </location>
</feature>
<evidence type="ECO:0000313" key="2">
    <source>
        <dbReference type="EMBL" id="KAE9254778.1"/>
    </source>
</evidence>
<sequence>MTKRTDSCLFITMVYILRSIASASAKWCSVCCDIMKNATTWKELMQSETPTTMTGYST</sequence>
<proteinExistence type="predicted"/>
<gene>
    <name evidence="2" type="ORF">PF004_g874</name>
</gene>
<dbReference type="AlphaFoldDB" id="A0A6G0PUK4"/>
<comment type="caution">
    <text evidence="2">The sequence shown here is derived from an EMBL/GenBank/DDBJ whole genome shotgun (WGS) entry which is preliminary data.</text>
</comment>
<accession>A0A6G0PUK4</accession>
<keyword evidence="1" id="KW-0732">Signal</keyword>
<evidence type="ECO:0000313" key="3">
    <source>
        <dbReference type="Proteomes" id="UP000476176"/>
    </source>
</evidence>
<protein>
    <submittedName>
        <fullName evidence="2">Uncharacterized protein</fullName>
    </submittedName>
</protein>
<dbReference type="Proteomes" id="UP000476176">
    <property type="component" value="Unassembled WGS sequence"/>
</dbReference>